<comment type="caution">
    <text evidence="3">The sequence shown here is derived from an EMBL/GenBank/DDBJ whole genome shotgun (WGS) entry which is preliminary data.</text>
</comment>
<gene>
    <name evidence="3" type="ORF">PGX00_14640</name>
</gene>
<proteinExistence type="inferred from homology"/>
<dbReference type="RefSeq" id="WP_272137666.1">
    <property type="nucleotide sequence ID" value="NZ_JAQLOI010000001.1"/>
</dbReference>
<accession>A0ABT4YUW5</accession>
<keyword evidence="2" id="KW-0812">Transmembrane</keyword>
<dbReference type="InterPro" id="IPR035439">
    <property type="entry name" value="UPF0145_dom_sf"/>
</dbReference>
<evidence type="ECO:0000256" key="2">
    <source>
        <dbReference type="SAM" id="Phobius"/>
    </source>
</evidence>
<dbReference type="EMBL" id="JAQLOI010000001">
    <property type="protein sequence ID" value="MDB1124814.1"/>
    <property type="molecule type" value="Genomic_DNA"/>
</dbReference>
<protein>
    <submittedName>
        <fullName evidence="3">YbjQ family protein</fullName>
    </submittedName>
</protein>
<evidence type="ECO:0000313" key="3">
    <source>
        <dbReference type="EMBL" id="MDB1124814.1"/>
    </source>
</evidence>
<keyword evidence="2" id="KW-0472">Membrane</keyword>
<name>A0ABT4YUW5_9VIBR</name>
<dbReference type="PANTHER" id="PTHR34068:SF2">
    <property type="entry name" value="UPF0145 PROTEIN SCO3412"/>
    <property type="match status" value="1"/>
</dbReference>
<keyword evidence="4" id="KW-1185">Reference proteome</keyword>
<organism evidence="3 4">
    <name type="scientific">Vibrio algarum</name>
    <dbReference type="NCBI Taxonomy" id="3020714"/>
    <lineage>
        <taxon>Bacteria</taxon>
        <taxon>Pseudomonadati</taxon>
        <taxon>Pseudomonadota</taxon>
        <taxon>Gammaproteobacteria</taxon>
        <taxon>Vibrionales</taxon>
        <taxon>Vibrionaceae</taxon>
        <taxon>Vibrio</taxon>
    </lineage>
</organism>
<dbReference type="Pfam" id="PF01906">
    <property type="entry name" value="YbjQ_1"/>
    <property type="match status" value="1"/>
</dbReference>
<dbReference type="SUPFAM" id="SSF117782">
    <property type="entry name" value="YbjQ-like"/>
    <property type="match status" value="1"/>
</dbReference>
<keyword evidence="2" id="KW-1133">Transmembrane helix</keyword>
<dbReference type="PANTHER" id="PTHR34068">
    <property type="entry name" value="UPF0145 PROTEIN YBJQ"/>
    <property type="match status" value="1"/>
</dbReference>
<comment type="similarity">
    <text evidence="1">Belongs to the UPF0145 family.</text>
</comment>
<feature type="transmembrane region" description="Helical" evidence="2">
    <location>
        <begin position="6"/>
        <end position="27"/>
    </location>
</feature>
<evidence type="ECO:0000313" key="4">
    <source>
        <dbReference type="Proteomes" id="UP001210678"/>
    </source>
</evidence>
<dbReference type="Proteomes" id="UP001210678">
    <property type="component" value="Unassembled WGS sequence"/>
</dbReference>
<dbReference type="Gene3D" id="3.30.110.70">
    <property type="entry name" value="Hypothetical protein apc22750. Chain B"/>
    <property type="match status" value="1"/>
</dbReference>
<sequence length="158" mass="17957">MELILQNLNIVIFLVLICVGYGMGSYFERRHYISIEKREKELIHLPVITTKWEPKDSQSQHAELVTGSVVISIDYFKRMLAILRNIFGGNVVSYESLVDRARREAILRMKEEALSKGANRVINLRLETSAIGNSANQKRQVGSVEVVAYGTAFIRRTS</sequence>
<evidence type="ECO:0000256" key="1">
    <source>
        <dbReference type="ARBA" id="ARBA00010751"/>
    </source>
</evidence>
<reference evidence="3 4" key="1">
    <citation type="submission" date="2023-01" db="EMBL/GenBank/DDBJ databases">
        <title>Vibrio sp. KJ40-1 sp.nov, isolated from marine algae.</title>
        <authorList>
            <person name="Butt M."/>
            <person name="Kim J.M.J."/>
            <person name="Jeon C.O.C."/>
        </authorList>
    </citation>
    <scope>NUCLEOTIDE SEQUENCE [LARGE SCALE GENOMIC DNA]</scope>
    <source>
        <strain evidence="3 4">KJ40-1</strain>
    </source>
</reference>
<dbReference type="InterPro" id="IPR002765">
    <property type="entry name" value="UPF0145_YbjQ-like"/>
</dbReference>